<evidence type="ECO:0008006" key="3">
    <source>
        <dbReference type="Google" id="ProtNLM"/>
    </source>
</evidence>
<dbReference type="InterPro" id="IPR011008">
    <property type="entry name" value="Dimeric_a/b-barrel"/>
</dbReference>
<dbReference type="Gene3D" id="3.30.70.100">
    <property type="match status" value="1"/>
</dbReference>
<dbReference type="AlphaFoldDB" id="A0A1I4H693"/>
<name>A0A1I4H693_9ACTN</name>
<dbReference type="InParanoid" id="A0A1I4H693"/>
<evidence type="ECO:0000313" key="2">
    <source>
        <dbReference type="Proteomes" id="UP000199152"/>
    </source>
</evidence>
<sequence>MHARSTSIRGNPANLDVGIAYVRDEVLPAVQQAEGCIGLSMLTDRENGRCIVATAWADEEDMRANAAEDRTVQHRLLHMLGGGHADVQEWEIAILHRDRPAGDGAGTQVTWARIPPNHLDDLLEAYRHNLMPKLQELPGFCSVSMLVDRRNSRTVSVTSFETREALELVRKHARSLREQFARAMGARIVDVAEMDLALAHLRVPETV</sequence>
<dbReference type="STRING" id="504800.SAMN04488085_11038"/>
<dbReference type="OrthoDB" id="5182530at2"/>
<protein>
    <recommendedName>
        <fullName evidence="3">Antibiotic biosynthesis monooxygenase</fullName>
    </recommendedName>
</protein>
<keyword evidence="2" id="KW-1185">Reference proteome</keyword>
<dbReference type="Proteomes" id="UP000199152">
    <property type="component" value="Unassembled WGS sequence"/>
</dbReference>
<dbReference type="EMBL" id="FOSW01000010">
    <property type="protein sequence ID" value="SFL37280.1"/>
    <property type="molecule type" value="Genomic_DNA"/>
</dbReference>
<dbReference type="RefSeq" id="WP_091326484.1">
    <property type="nucleotide sequence ID" value="NZ_FOSW01000010.1"/>
</dbReference>
<gene>
    <name evidence="1" type="ORF">SAMN04488085_11038</name>
</gene>
<evidence type="ECO:0000313" key="1">
    <source>
        <dbReference type="EMBL" id="SFL37280.1"/>
    </source>
</evidence>
<organism evidence="1 2">
    <name type="scientific">Geodermatophilus ruber</name>
    <dbReference type="NCBI Taxonomy" id="504800"/>
    <lineage>
        <taxon>Bacteria</taxon>
        <taxon>Bacillati</taxon>
        <taxon>Actinomycetota</taxon>
        <taxon>Actinomycetes</taxon>
        <taxon>Geodermatophilales</taxon>
        <taxon>Geodermatophilaceae</taxon>
        <taxon>Geodermatophilus</taxon>
    </lineage>
</organism>
<reference evidence="1 2" key="1">
    <citation type="submission" date="2016-10" db="EMBL/GenBank/DDBJ databases">
        <authorList>
            <person name="de Groot N.N."/>
        </authorList>
    </citation>
    <scope>NUCLEOTIDE SEQUENCE [LARGE SCALE GENOMIC DNA]</scope>
    <source>
        <strain evidence="1 2">DSM 45317</strain>
    </source>
</reference>
<dbReference type="SUPFAM" id="SSF54909">
    <property type="entry name" value="Dimeric alpha+beta barrel"/>
    <property type="match status" value="2"/>
</dbReference>
<accession>A0A1I4H693</accession>
<proteinExistence type="predicted"/>